<organism evidence="1 2">
    <name type="scientific">Dryococelus australis</name>
    <dbReference type="NCBI Taxonomy" id="614101"/>
    <lineage>
        <taxon>Eukaryota</taxon>
        <taxon>Metazoa</taxon>
        <taxon>Ecdysozoa</taxon>
        <taxon>Arthropoda</taxon>
        <taxon>Hexapoda</taxon>
        <taxon>Insecta</taxon>
        <taxon>Pterygota</taxon>
        <taxon>Neoptera</taxon>
        <taxon>Polyneoptera</taxon>
        <taxon>Phasmatodea</taxon>
        <taxon>Verophasmatodea</taxon>
        <taxon>Anareolatae</taxon>
        <taxon>Phasmatidae</taxon>
        <taxon>Eurycanthinae</taxon>
        <taxon>Dryococelus</taxon>
    </lineage>
</organism>
<gene>
    <name evidence="1" type="ORF">PR048_015174</name>
</gene>
<dbReference type="EMBL" id="JARBHB010000005">
    <property type="protein sequence ID" value="KAJ8883331.1"/>
    <property type="molecule type" value="Genomic_DNA"/>
</dbReference>
<accession>A0ABQ9HG83</accession>
<sequence>MIGSGSICERALCPNTYRVQRKFHRRLAMVRLIASHPGEPGFAFGDRAGRCRRSAGFLGDFPFPAHAIRHCIVLTSCSPSPALNTSMLRVTRTSPLPHSHTSVGCPRQWGRGGLAVRLLASNQGEPGSISLKGRSRNRVGRCRWPADFLGDRQFSPPLQSPTAPYSPHLTLIGSQDLDFKCRPNLSTPLGAPCVAGSGNNPFHVGQNVNGRREAVFGSHALAEWLGRIAFCFRPVRGA</sequence>
<reference evidence="1 2" key="1">
    <citation type="submission" date="2023-02" db="EMBL/GenBank/DDBJ databases">
        <title>LHISI_Scaffold_Assembly.</title>
        <authorList>
            <person name="Stuart O.P."/>
            <person name="Cleave R."/>
            <person name="Magrath M.J.L."/>
            <person name="Mikheyev A.S."/>
        </authorList>
    </citation>
    <scope>NUCLEOTIDE SEQUENCE [LARGE SCALE GENOMIC DNA]</scope>
    <source>
        <strain evidence="1">Daus_M_001</strain>
        <tissue evidence="1">Leg muscle</tissue>
    </source>
</reference>
<name>A0ABQ9HG83_9NEOP</name>
<protein>
    <submittedName>
        <fullName evidence="1">Uncharacterized protein</fullName>
    </submittedName>
</protein>
<proteinExistence type="predicted"/>
<keyword evidence="2" id="KW-1185">Reference proteome</keyword>
<evidence type="ECO:0000313" key="1">
    <source>
        <dbReference type="EMBL" id="KAJ8883331.1"/>
    </source>
</evidence>
<comment type="caution">
    <text evidence="1">The sequence shown here is derived from an EMBL/GenBank/DDBJ whole genome shotgun (WGS) entry which is preliminary data.</text>
</comment>
<dbReference type="Proteomes" id="UP001159363">
    <property type="component" value="Chromosome 4"/>
</dbReference>
<evidence type="ECO:0000313" key="2">
    <source>
        <dbReference type="Proteomes" id="UP001159363"/>
    </source>
</evidence>